<reference evidence="5" key="1">
    <citation type="submission" date="2020-06" db="EMBL/GenBank/DDBJ databases">
        <title>A chromosome-scale genome assembly of Talaromyces rugulosus W13939.</title>
        <authorList>
            <person name="Wang B."/>
            <person name="Guo L."/>
            <person name="Ye K."/>
            <person name="Wang L."/>
        </authorList>
    </citation>
    <scope>NUCLEOTIDE SEQUENCE [LARGE SCALE GENOMIC DNA]</scope>
    <source>
        <strain evidence="5">W13939</strain>
    </source>
</reference>
<proteinExistence type="predicted"/>
<name>A0A7H8R1V2_TALRU</name>
<keyword evidence="5" id="KW-1185">Reference proteome</keyword>
<dbReference type="SUPFAM" id="SSF51735">
    <property type="entry name" value="NAD(P)-binding Rossmann-fold domains"/>
    <property type="match status" value="1"/>
</dbReference>
<dbReference type="InterPro" id="IPR014189">
    <property type="entry name" value="Quinone_OxRdtase_PIG3"/>
</dbReference>
<keyword evidence="1" id="KW-0521">NADP</keyword>
<dbReference type="Pfam" id="PF08240">
    <property type="entry name" value="ADH_N"/>
    <property type="match status" value="1"/>
</dbReference>
<dbReference type="InterPro" id="IPR013149">
    <property type="entry name" value="ADH-like_C"/>
</dbReference>
<dbReference type="GO" id="GO:0070402">
    <property type="term" value="F:NADPH binding"/>
    <property type="evidence" value="ECO:0007669"/>
    <property type="project" value="TreeGrafter"/>
</dbReference>
<dbReference type="KEGG" id="trg:TRUGW13939_07494"/>
<dbReference type="PANTHER" id="PTHR48106:SF18">
    <property type="entry name" value="QUINONE OXIDOREDUCTASE PIG3"/>
    <property type="match status" value="1"/>
</dbReference>
<dbReference type="InterPro" id="IPR036291">
    <property type="entry name" value="NAD(P)-bd_dom_sf"/>
</dbReference>
<dbReference type="InterPro" id="IPR013154">
    <property type="entry name" value="ADH-like_N"/>
</dbReference>
<dbReference type="InterPro" id="IPR011032">
    <property type="entry name" value="GroES-like_sf"/>
</dbReference>
<dbReference type="EMBL" id="CP055901">
    <property type="protein sequence ID" value="QKX60350.1"/>
    <property type="molecule type" value="Genomic_DNA"/>
</dbReference>
<dbReference type="GeneID" id="55994986"/>
<dbReference type="InterPro" id="IPR020843">
    <property type="entry name" value="ER"/>
</dbReference>
<dbReference type="Gene3D" id="3.40.50.720">
    <property type="entry name" value="NAD(P)-binding Rossmann-like Domain"/>
    <property type="match status" value="1"/>
</dbReference>
<dbReference type="GO" id="GO:0016651">
    <property type="term" value="F:oxidoreductase activity, acting on NAD(P)H"/>
    <property type="evidence" value="ECO:0007669"/>
    <property type="project" value="TreeGrafter"/>
</dbReference>
<accession>A0A7H8R1V2</accession>
<dbReference type="NCBIfam" id="TIGR02824">
    <property type="entry name" value="quinone_pig3"/>
    <property type="match status" value="1"/>
</dbReference>
<dbReference type="PANTHER" id="PTHR48106">
    <property type="entry name" value="QUINONE OXIDOREDUCTASE PIG3-RELATED"/>
    <property type="match status" value="1"/>
</dbReference>
<dbReference type="OrthoDB" id="203908at2759"/>
<evidence type="ECO:0000256" key="2">
    <source>
        <dbReference type="ARBA" id="ARBA00023002"/>
    </source>
</evidence>
<dbReference type="Gene3D" id="3.90.180.10">
    <property type="entry name" value="Medium-chain alcohol dehydrogenases, catalytic domain"/>
    <property type="match status" value="1"/>
</dbReference>
<protein>
    <recommendedName>
        <fullName evidence="3">Enoyl reductase (ER) domain-containing protein</fullName>
    </recommendedName>
</protein>
<dbReference type="RefSeq" id="XP_035346527.1">
    <property type="nucleotide sequence ID" value="XM_035490634.1"/>
</dbReference>
<dbReference type="Proteomes" id="UP000509510">
    <property type="component" value="Chromosome IV"/>
</dbReference>
<gene>
    <name evidence="4" type="ORF">TRUGW13939_07494</name>
</gene>
<evidence type="ECO:0000256" key="1">
    <source>
        <dbReference type="ARBA" id="ARBA00022857"/>
    </source>
</evidence>
<sequence length="336" mass="36849">MRAISVKDGHGPASAMFIDDSVPDPVVRNDRILVHIKAFGLNRMDIWQRRANYPYKLPEETHGNVMGVEFSGIVLDLGPECSSGTFHVGDRVFGLVYGGAYAEKVTISEKMLMPLPSEISFEEGAGIPETFFTAIQAIHLVGSIPPNANVLIHAGASGVGQSAIQLAQLAGANKIFTTAGTPEKCELVKSLGADFAINYRAGEDFAEVVARETDGKGVDLIVDLIGTDYWERNVKSAAVDSRIVIIALMSGSKIPDFDMRPLLTKRVWICTTTLRVRQPKYQVKVKEFFVENILPALVERKIKTVVDRIYSWSQIGEAHERMEANQNAGKIICTVD</sequence>
<evidence type="ECO:0000313" key="5">
    <source>
        <dbReference type="Proteomes" id="UP000509510"/>
    </source>
</evidence>
<evidence type="ECO:0000313" key="4">
    <source>
        <dbReference type="EMBL" id="QKX60350.1"/>
    </source>
</evidence>
<feature type="domain" description="Enoyl reductase (ER)" evidence="3">
    <location>
        <begin position="11"/>
        <end position="333"/>
    </location>
</feature>
<dbReference type="CDD" id="cd05276">
    <property type="entry name" value="p53_inducible_oxidoreductase"/>
    <property type="match status" value="1"/>
</dbReference>
<dbReference type="SMART" id="SM00829">
    <property type="entry name" value="PKS_ER"/>
    <property type="match status" value="1"/>
</dbReference>
<dbReference type="Pfam" id="PF00107">
    <property type="entry name" value="ADH_zinc_N"/>
    <property type="match status" value="1"/>
</dbReference>
<dbReference type="AlphaFoldDB" id="A0A7H8R1V2"/>
<organism evidence="4 5">
    <name type="scientific">Talaromyces rugulosus</name>
    <name type="common">Penicillium rugulosum</name>
    <dbReference type="NCBI Taxonomy" id="121627"/>
    <lineage>
        <taxon>Eukaryota</taxon>
        <taxon>Fungi</taxon>
        <taxon>Dikarya</taxon>
        <taxon>Ascomycota</taxon>
        <taxon>Pezizomycotina</taxon>
        <taxon>Eurotiomycetes</taxon>
        <taxon>Eurotiomycetidae</taxon>
        <taxon>Eurotiales</taxon>
        <taxon>Trichocomaceae</taxon>
        <taxon>Talaromyces</taxon>
        <taxon>Talaromyces sect. Islandici</taxon>
    </lineage>
</organism>
<keyword evidence="2" id="KW-0560">Oxidoreductase</keyword>
<dbReference type="SUPFAM" id="SSF50129">
    <property type="entry name" value="GroES-like"/>
    <property type="match status" value="1"/>
</dbReference>
<evidence type="ECO:0000259" key="3">
    <source>
        <dbReference type="SMART" id="SM00829"/>
    </source>
</evidence>